<dbReference type="PANTHER" id="PTHR30469:SF33">
    <property type="entry name" value="SLR1207 PROTEIN"/>
    <property type="match status" value="1"/>
</dbReference>
<dbReference type="RefSeq" id="WP_203806041.1">
    <property type="nucleotide sequence ID" value="NZ_BAAAQE010000065.1"/>
</dbReference>
<keyword evidence="2" id="KW-1133">Transmembrane helix</keyword>
<evidence type="ECO:0000256" key="1">
    <source>
        <dbReference type="SAM" id="MobiDB-lite"/>
    </source>
</evidence>
<proteinExistence type="predicted"/>
<dbReference type="Pfam" id="PF25967">
    <property type="entry name" value="RND-MFP_C"/>
    <property type="match status" value="1"/>
</dbReference>
<keyword evidence="2" id="KW-0812">Transmembrane</keyword>
<feature type="compositionally biased region" description="Low complexity" evidence="1">
    <location>
        <begin position="181"/>
        <end position="198"/>
    </location>
</feature>
<dbReference type="Gene3D" id="2.40.420.20">
    <property type="match status" value="1"/>
</dbReference>
<dbReference type="SUPFAM" id="SSF111369">
    <property type="entry name" value="HlyD-like secretion proteins"/>
    <property type="match status" value="1"/>
</dbReference>
<accession>A0ABQ3XMI6</accession>
<name>A0ABQ3XMI6_9ACTN</name>
<reference evidence="4 5" key="1">
    <citation type="submission" date="2021-01" db="EMBL/GenBank/DDBJ databases">
        <title>Whole genome shotgun sequence of Actinoplanes couchii NBRC 106145.</title>
        <authorList>
            <person name="Komaki H."/>
            <person name="Tamura T."/>
        </authorList>
    </citation>
    <scope>NUCLEOTIDE SEQUENCE [LARGE SCALE GENOMIC DNA]</scope>
    <source>
        <strain evidence="4 5">NBRC 106145</strain>
    </source>
</reference>
<dbReference type="EMBL" id="BOMG01000100">
    <property type="protein sequence ID" value="GID59704.1"/>
    <property type="molecule type" value="Genomic_DNA"/>
</dbReference>
<evidence type="ECO:0000256" key="2">
    <source>
        <dbReference type="SAM" id="Phobius"/>
    </source>
</evidence>
<dbReference type="Gene3D" id="2.40.30.170">
    <property type="match status" value="1"/>
</dbReference>
<protein>
    <recommendedName>
        <fullName evidence="3">Multidrug resistance protein MdtA-like C-terminal permuted SH3 domain-containing protein</fullName>
    </recommendedName>
</protein>
<feature type="region of interest" description="Disordered" evidence="1">
    <location>
        <begin position="181"/>
        <end position="207"/>
    </location>
</feature>
<keyword evidence="5" id="KW-1185">Reference proteome</keyword>
<evidence type="ECO:0000259" key="3">
    <source>
        <dbReference type="Pfam" id="PF25967"/>
    </source>
</evidence>
<feature type="domain" description="Multidrug resistance protein MdtA-like C-terminal permuted SH3" evidence="3">
    <location>
        <begin position="372"/>
        <end position="426"/>
    </location>
</feature>
<comment type="caution">
    <text evidence="4">The sequence shown here is derived from an EMBL/GenBank/DDBJ whole genome shotgun (WGS) entry which is preliminary data.</text>
</comment>
<organism evidence="4 5">
    <name type="scientific">Actinoplanes couchii</name>
    <dbReference type="NCBI Taxonomy" id="403638"/>
    <lineage>
        <taxon>Bacteria</taxon>
        <taxon>Bacillati</taxon>
        <taxon>Actinomycetota</taxon>
        <taxon>Actinomycetes</taxon>
        <taxon>Micromonosporales</taxon>
        <taxon>Micromonosporaceae</taxon>
        <taxon>Actinoplanes</taxon>
    </lineage>
</organism>
<dbReference type="PANTHER" id="PTHR30469">
    <property type="entry name" value="MULTIDRUG RESISTANCE PROTEIN MDTA"/>
    <property type="match status" value="1"/>
</dbReference>
<keyword evidence="2" id="KW-0472">Membrane</keyword>
<dbReference type="InterPro" id="IPR058627">
    <property type="entry name" value="MdtA-like_C"/>
</dbReference>
<sequence length="429" mass="43277">MSDESDDRRRDRRVRWIGAGFVVLAAVSGGVILALGQQRQVPVSAVVVAVADRGAVTLDVATTGTVEPATTRTLAFGVNGTVATVPVRAGNRVVKGQTLATLDGTDVTDAVSDANAQLTEARARLGTATAADVRATASAATCARPARTAATPAAIPAATPAVAATDAVITDDVIILSTPAPESAGATATESASATATESADEIMPRPAGRRAAATPCATQGFPARGNDGILAAEQQINRAARAVEQATKAKSGATITAPIAGTVVAVSGSVGDQVRGGSGFVSLADTYTMQVRAEFPEADAGALTPGQSATITLADSDVIRSGRVVQVDPVGTSDGTLVRYGVLVSFAESPSDLLLGQSAQVKVRTGEVAAALRVPSTAVHDVSSGAGTVLLRSGSRSSERLVTVGLRGDQYTEILDGLAEGDRVVRSW</sequence>
<gene>
    <name evidence="4" type="ORF">Aco03nite_081080</name>
</gene>
<dbReference type="Gene3D" id="2.40.50.100">
    <property type="match status" value="1"/>
</dbReference>
<dbReference type="Proteomes" id="UP000612282">
    <property type="component" value="Unassembled WGS sequence"/>
</dbReference>
<evidence type="ECO:0000313" key="5">
    <source>
        <dbReference type="Proteomes" id="UP000612282"/>
    </source>
</evidence>
<evidence type="ECO:0000313" key="4">
    <source>
        <dbReference type="EMBL" id="GID59704.1"/>
    </source>
</evidence>
<feature type="transmembrane region" description="Helical" evidence="2">
    <location>
        <begin position="16"/>
        <end position="36"/>
    </location>
</feature>